<evidence type="ECO:0000256" key="1">
    <source>
        <dbReference type="SAM" id="MobiDB-lite"/>
    </source>
</evidence>
<dbReference type="EMBL" id="HBGQ01021220">
    <property type="protein sequence ID" value="CAD9394024.1"/>
    <property type="molecule type" value="Transcribed_RNA"/>
</dbReference>
<reference evidence="2" key="1">
    <citation type="submission" date="2021-01" db="EMBL/GenBank/DDBJ databases">
        <authorList>
            <person name="Corre E."/>
            <person name="Pelletier E."/>
            <person name="Niang G."/>
            <person name="Scheremetjew M."/>
            <person name="Finn R."/>
            <person name="Kale V."/>
            <person name="Holt S."/>
            <person name="Cochrane G."/>
            <person name="Meng A."/>
            <person name="Brown T."/>
            <person name="Cohen L."/>
        </authorList>
    </citation>
    <scope>NUCLEOTIDE SEQUENCE</scope>
    <source>
        <strain evidence="2">CCMP2222</strain>
    </source>
</reference>
<proteinExistence type="predicted"/>
<gene>
    <name evidence="2" type="ORF">AAND1436_LOCUS10519</name>
</gene>
<protein>
    <submittedName>
        <fullName evidence="2">Uncharacterized protein</fullName>
    </submittedName>
</protein>
<feature type="compositionally biased region" description="Basic and acidic residues" evidence="1">
    <location>
        <begin position="26"/>
        <end position="36"/>
    </location>
</feature>
<feature type="region of interest" description="Disordered" evidence="1">
    <location>
        <begin position="1"/>
        <end position="74"/>
    </location>
</feature>
<feature type="region of interest" description="Disordered" evidence="1">
    <location>
        <begin position="102"/>
        <end position="124"/>
    </location>
</feature>
<feature type="compositionally biased region" description="Basic and acidic residues" evidence="1">
    <location>
        <begin position="102"/>
        <end position="119"/>
    </location>
</feature>
<organism evidence="2">
    <name type="scientific">Alexandrium andersonii</name>
    <dbReference type="NCBI Taxonomy" id="327968"/>
    <lineage>
        <taxon>Eukaryota</taxon>
        <taxon>Sar</taxon>
        <taxon>Alveolata</taxon>
        <taxon>Dinophyceae</taxon>
        <taxon>Gonyaulacales</taxon>
        <taxon>Pyrocystaceae</taxon>
        <taxon>Alexandrium</taxon>
    </lineage>
</organism>
<accession>A0A7S2BDQ1</accession>
<name>A0A7S2BDQ1_9DINO</name>
<feature type="compositionally biased region" description="Pro residues" evidence="1">
    <location>
        <begin position="38"/>
        <end position="52"/>
    </location>
</feature>
<dbReference type="AlphaFoldDB" id="A0A7S2BDQ1"/>
<evidence type="ECO:0000313" key="2">
    <source>
        <dbReference type="EMBL" id="CAD9394024.1"/>
    </source>
</evidence>
<feature type="compositionally biased region" description="Basic residues" evidence="1">
    <location>
        <begin position="9"/>
        <end position="25"/>
    </location>
</feature>
<sequence length="138" mass="15435">MGRSDSRSPSRRSPPRRRARSRSRSPRRDSPEDRRGSGPPPEADSGAPPPEGAPKAEVVESEARQSTGEKTYRAEIQMPKMMRYNYDGKARTMSVRGPLRVDREQAKRDAEELEREAAKGDTSSVKALARRMIQTNVA</sequence>